<keyword evidence="6 18" id="KW-0808">Transferase</keyword>
<evidence type="ECO:0000256" key="3">
    <source>
        <dbReference type="ARBA" id="ARBA00012438"/>
    </source>
</evidence>
<dbReference type="PROSITE" id="PS50109">
    <property type="entry name" value="HIS_KIN"/>
    <property type="match status" value="1"/>
</dbReference>
<keyword evidence="9 18" id="KW-0418">Kinase</keyword>
<feature type="coiled-coil region" evidence="14">
    <location>
        <begin position="215"/>
        <end position="249"/>
    </location>
</feature>
<evidence type="ECO:0000259" key="17">
    <source>
        <dbReference type="PROSITE" id="PS50885"/>
    </source>
</evidence>
<evidence type="ECO:0000256" key="8">
    <source>
        <dbReference type="ARBA" id="ARBA00022741"/>
    </source>
</evidence>
<comment type="catalytic activity">
    <reaction evidence="1">
        <text>ATP + protein L-histidine = ADP + protein N-phospho-L-histidine.</text>
        <dbReference type="EC" id="2.7.13.3"/>
    </reaction>
</comment>
<dbReference type="InterPro" id="IPR003660">
    <property type="entry name" value="HAMP_dom"/>
</dbReference>
<evidence type="ECO:0000256" key="10">
    <source>
        <dbReference type="ARBA" id="ARBA00022840"/>
    </source>
</evidence>
<evidence type="ECO:0000256" key="6">
    <source>
        <dbReference type="ARBA" id="ARBA00022679"/>
    </source>
</evidence>
<proteinExistence type="predicted"/>
<dbReference type="Gene3D" id="6.10.340.10">
    <property type="match status" value="1"/>
</dbReference>
<keyword evidence="8" id="KW-0547">Nucleotide-binding</keyword>
<feature type="transmembrane region" description="Helical" evidence="15">
    <location>
        <begin position="148"/>
        <end position="167"/>
    </location>
</feature>
<evidence type="ECO:0000259" key="16">
    <source>
        <dbReference type="PROSITE" id="PS50109"/>
    </source>
</evidence>
<dbReference type="SMART" id="SM00388">
    <property type="entry name" value="HisKA"/>
    <property type="match status" value="1"/>
</dbReference>
<sequence length="383" mass="42610">MSVKTRLMLCILVLPLILLGLLIVAVTELEHRHHQQQLAQRLSQVADMLAPELNAALAEERQHALSPLATRLLDLDEVRALAIRDAEGKALLELGRLRNMPDGLLAREDALVKDGAQWRLRLPLSAANARLLLDIDASALPLAYYRQLASGGLLLLLVGLLLFLVAYSTARRLSQPLEEASESLARLAAGMTPEPLPMPVEAEFVQLVQRLNTLRDHLANAHDDLQTQVEQATQELQESMETIEVQNIELDLAHRRALDANRAKSEFLANMSHEIRTPLNGIIGFCRLLHRSELNARQREWLDHVRRACDNLLMLVNDVLDFSKIEAGRLELEHRPLDMVALVDEVLGLQAPQAQQKNLQLLGLVYDDVPGSCSAIHCASGKC</sequence>
<evidence type="ECO:0000256" key="1">
    <source>
        <dbReference type="ARBA" id="ARBA00000085"/>
    </source>
</evidence>
<dbReference type="PANTHER" id="PTHR45339">
    <property type="entry name" value="HYBRID SIGNAL TRANSDUCTION HISTIDINE KINASE J"/>
    <property type="match status" value="1"/>
</dbReference>
<evidence type="ECO:0000313" key="19">
    <source>
        <dbReference type="Proteomes" id="UP000092504"/>
    </source>
</evidence>
<evidence type="ECO:0000256" key="15">
    <source>
        <dbReference type="SAM" id="Phobius"/>
    </source>
</evidence>
<keyword evidence="14" id="KW-0175">Coiled coil</keyword>
<dbReference type="GO" id="GO:0000155">
    <property type="term" value="F:phosphorelay sensor kinase activity"/>
    <property type="evidence" value="ECO:0007669"/>
    <property type="project" value="InterPro"/>
</dbReference>
<evidence type="ECO:0000256" key="4">
    <source>
        <dbReference type="ARBA" id="ARBA00022475"/>
    </source>
</evidence>
<keyword evidence="7 15" id="KW-0812">Transmembrane</keyword>
<dbReference type="EC" id="2.7.13.3" evidence="3"/>
<evidence type="ECO:0000256" key="7">
    <source>
        <dbReference type="ARBA" id="ARBA00022692"/>
    </source>
</evidence>
<reference evidence="18 19" key="1">
    <citation type="submission" date="2016-06" db="EMBL/GenBank/DDBJ databases">
        <title>Genome sequence of halotolerant plant growth promoting strain of Halomonas elongata HEK1 isolated from salterns of Rann of Kutch, Gujarat, India.</title>
        <authorList>
            <person name="Gaba S."/>
            <person name="Singh R.N."/>
            <person name="Abrol S."/>
            <person name="Kaushik R."/>
            <person name="Saxena A.K."/>
        </authorList>
    </citation>
    <scope>NUCLEOTIDE SEQUENCE [LARGE SCALE GENOMIC DNA]</scope>
    <source>
        <strain evidence="18 19">HEK1</strain>
    </source>
</reference>
<dbReference type="Proteomes" id="UP000092504">
    <property type="component" value="Unassembled WGS sequence"/>
</dbReference>
<evidence type="ECO:0000313" key="18">
    <source>
        <dbReference type="EMBL" id="OBX35824.1"/>
    </source>
</evidence>
<evidence type="ECO:0000256" key="13">
    <source>
        <dbReference type="ARBA" id="ARBA00023136"/>
    </source>
</evidence>
<feature type="domain" description="Histidine kinase" evidence="16">
    <location>
        <begin position="270"/>
        <end position="361"/>
    </location>
</feature>
<dbReference type="PROSITE" id="PS50885">
    <property type="entry name" value="HAMP"/>
    <property type="match status" value="1"/>
</dbReference>
<name>A0A1B8P0P5_HALEL</name>
<dbReference type="SUPFAM" id="SSF47384">
    <property type="entry name" value="Homodimeric domain of signal transducing histidine kinase"/>
    <property type="match status" value="1"/>
</dbReference>
<evidence type="ECO:0000256" key="9">
    <source>
        <dbReference type="ARBA" id="ARBA00022777"/>
    </source>
</evidence>
<evidence type="ECO:0000256" key="5">
    <source>
        <dbReference type="ARBA" id="ARBA00022553"/>
    </source>
</evidence>
<dbReference type="GO" id="GO:0005524">
    <property type="term" value="F:ATP binding"/>
    <property type="evidence" value="ECO:0007669"/>
    <property type="project" value="UniProtKB-KW"/>
</dbReference>
<evidence type="ECO:0000256" key="2">
    <source>
        <dbReference type="ARBA" id="ARBA00004651"/>
    </source>
</evidence>
<keyword evidence="10" id="KW-0067">ATP-binding</keyword>
<dbReference type="PATRIC" id="fig|2746.7.peg.167"/>
<dbReference type="AlphaFoldDB" id="A0A1B8P0P5"/>
<dbReference type="Pfam" id="PF00512">
    <property type="entry name" value="HisKA"/>
    <property type="match status" value="1"/>
</dbReference>
<dbReference type="CDD" id="cd00082">
    <property type="entry name" value="HisKA"/>
    <property type="match status" value="1"/>
</dbReference>
<keyword evidence="13 15" id="KW-0472">Membrane</keyword>
<protein>
    <recommendedName>
        <fullName evidence="3">histidine kinase</fullName>
        <ecNumber evidence="3">2.7.13.3</ecNumber>
    </recommendedName>
</protein>
<keyword evidence="5" id="KW-0597">Phosphoprotein</keyword>
<dbReference type="GO" id="GO:0005886">
    <property type="term" value="C:plasma membrane"/>
    <property type="evidence" value="ECO:0007669"/>
    <property type="project" value="UniProtKB-SubCell"/>
</dbReference>
<gene>
    <name evidence="18" type="primary">barA_2</name>
    <name evidence="18" type="ORF">A8U91_00158</name>
</gene>
<evidence type="ECO:0000256" key="11">
    <source>
        <dbReference type="ARBA" id="ARBA00022989"/>
    </source>
</evidence>
<comment type="subcellular location">
    <subcellularLocation>
        <location evidence="2">Cell membrane</location>
        <topology evidence="2">Multi-pass membrane protein</topology>
    </subcellularLocation>
</comment>
<evidence type="ECO:0000256" key="14">
    <source>
        <dbReference type="SAM" id="Coils"/>
    </source>
</evidence>
<organism evidence="18 19">
    <name type="scientific">Halomonas elongata</name>
    <dbReference type="NCBI Taxonomy" id="2746"/>
    <lineage>
        <taxon>Bacteria</taxon>
        <taxon>Pseudomonadati</taxon>
        <taxon>Pseudomonadota</taxon>
        <taxon>Gammaproteobacteria</taxon>
        <taxon>Oceanospirillales</taxon>
        <taxon>Halomonadaceae</taxon>
        <taxon>Halomonas</taxon>
    </lineage>
</organism>
<feature type="domain" description="HAMP" evidence="17">
    <location>
        <begin position="171"/>
        <end position="223"/>
    </location>
</feature>
<keyword evidence="4" id="KW-1003">Cell membrane</keyword>
<dbReference type="FunFam" id="1.10.287.130:FF:000003">
    <property type="entry name" value="Histidine kinase"/>
    <property type="match status" value="1"/>
</dbReference>
<dbReference type="Gene3D" id="1.10.287.130">
    <property type="match status" value="1"/>
</dbReference>
<dbReference type="InterPro" id="IPR036097">
    <property type="entry name" value="HisK_dim/P_sf"/>
</dbReference>
<dbReference type="EMBL" id="MAJD01000001">
    <property type="protein sequence ID" value="OBX35824.1"/>
    <property type="molecule type" value="Genomic_DNA"/>
</dbReference>
<dbReference type="PANTHER" id="PTHR45339:SF1">
    <property type="entry name" value="HYBRID SIGNAL TRANSDUCTION HISTIDINE KINASE J"/>
    <property type="match status" value="1"/>
</dbReference>
<dbReference type="InterPro" id="IPR005467">
    <property type="entry name" value="His_kinase_dom"/>
</dbReference>
<evidence type="ECO:0000256" key="12">
    <source>
        <dbReference type="ARBA" id="ARBA00023012"/>
    </source>
</evidence>
<accession>A0A1B8P0P5</accession>
<keyword evidence="11 15" id="KW-1133">Transmembrane helix</keyword>
<keyword evidence="12" id="KW-0902">Two-component regulatory system</keyword>
<comment type="caution">
    <text evidence="18">The sequence shown here is derived from an EMBL/GenBank/DDBJ whole genome shotgun (WGS) entry which is preliminary data.</text>
</comment>
<dbReference type="InterPro" id="IPR003661">
    <property type="entry name" value="HisK_dim/P_dom"/>
</dbReference>